<name>A0A8H5C8E8_9AGAR</name>
<evidence type="ECO:0000313" key="2">
    <source>
        <dbReference type="EMBL" id="KAF5337170.1"/>
    </source>
</evidence>
<sequence length="705" mass="78604">MLRTLATTFQEGRLVASAARILSRRPLHSSRPYYDNLPSITPDKPLSEGEKKPRKRKTPADKPAKKEPAEKATKKKASKPVVKSVLQENRLIKDLNETERPGQTITVDDVEKYRNIELTPDPSSPDYPQQFKRRLQALEKAFNGDQLHDILKLYGIQQSLSKRTKRHCASLILETWGWVRPDGQVEKIEKVFPLKPSETFLIMMHHNNQVSQWINSREVRVKLQREPLLFNARGPRPLVEDIDAHLSAIQRDVMSSTFKIPINATLSSPQLQAISRSCGTYIESVSPSEVSISYLKSQPVALGRTQRSLLATAYNDTTAPQPSLYYHTGGEASSVEEPLFSLLPCAPAPTHADSKGNYPTYRLERVNNPVGSMDETTPVGVGESLASLHDLDSTKFDFHEWLHQLKESSGTKLIIEASPGHVLLKPVDSVPFTTVSPIEGELTIQRAIDWLREAKHEHSFHPFVPKSAFGFQTLASKSFQRLIYSQVTPPSSHPDFEEHPSPKTILRCLIGANEPTDEGSPNGLALSIEDSPAQFVVQCEAGVTSSLDVLIPERESDLRFTAFAVAPLPLGQYPVDLQEYARKLRDASQVAWKAREDEVAVPTGVNPPLSVYLDGKQYVLTSATNVRMGRRQSATHITSPFELVTETTVDMENIGSPSTSCRISCDPDFTGIQWDRFLRNCDWLTRTGVAKNSAPLFEEDFTGGL</sequence>
<feature type="region of interest" description="Disordered" evidence="1">
    <location>
        <begin position="29"/>
        <end position="81"/>
    </location>
</feature>
<organism evidence="2 3">
    <name type="scientific">Ephemerocybe angulata</name>
    <dbReference type="NCBI Taxonomy" id="980116"/>
    <lineage>
        <taxon>Eukaryota</taxon>
        <taxon>Fungi</taxon>
        <taxon>Dikarya</taxon>
        <taxon>Basidiomycota</taxon>
        <taxon>Agaricomycotina</taxon>
        <taxon>Agaricomycetes</taxon>
        <taxon>Agaricomycetidae</taxon>
        <taxon>Agaricales</taxon>
        <taxon>Agaricineae</taxon>
        <taxon>Psathyrellaceae</taxon>
        <taxon>Ephemerocybe</taxon>
    </lineage>
</organism>
<comment type="caution">
    <text evidence="2">The sequence shown here is derived from an EMBL/GenBank/DDBJ whole genome shotgun (WGS) entry which is preliminary data.</text>
</comment>
<dbReference type="OrthoDB" id="3362817at2759"/>
<gene>
    <name evidence="2" type="ORF">D9611_003272</name>
</gene>
<evidence type="ECO:0000313" key="3">
    <source>
        <dbReference type="Proteomes" id="UP000541558"/>
    </source>
</evidence>
<evidence type="ECO:0000256" key="1">
    <source>
        <dbReference type="SAM" id="MobiDB-lite"/>
    </source>
</evidence>
<proteinExistence type="predicted"/>
<dbReference type="AlphaFoldDB" id="A0A8H5C8E8"/>
<feature type="compositionally biased region" description="Basic and acidic residues" evidence="1">
    <location>
        <begin position="58"/>
        <end position="72"/>
    </location>
</feature>
<dbReference type="Proteomes" id="UP000541558">
    <property type="component" value="Unassembled WGS sequence"/>
</dbReference>
<keyword evidence="3" id="KW-1185">Reference proteome</keyword>
<protein>
    <submittedName>
        <fullName evidence="2">Uncharacterized protein</fullName>
    </submittedName>
</protein>
<dbReference type="EMBL" id="JAACJK010000057">
    <property type="protein sequence ID" value="KAF5337170.1"/>
    <property type="molecule type" value="Genomic_DNA"/>
</dbReference>
<accession>A0A8H5C8E8</accession>
<reference evidence="2 3" key="1">
    <citation type="journal article" date="2020" name="ISME J.">
        <title>Uncovering the hidden diversity of litter-decomposition mechanisms in mushroom-forming fungi.</title>
        <authorList>
            <person name="Floudas D."/>
            <person name="Bentzer J."/>
            <person name="Ahren D."/>
            <person name="Johansson T."/>
            <person name="Persson P."/>
            <person name="Tunlid A."/>
        </authorList>
    </citation>
    <scope>NUCLEOTIDE SEQUENCE [LARGE SCALE GENOMIC DNA]</scope>
    <source>
        <strain evidence="2 3">CBS 175.51</strain>
    </source>
</reference>